<organism evidence="1">
    <name type="scientific">viral metagenome</name>
    <dbReference type="NCBI Taxonomy" id="1070528"/>
    <lineage>
        <taxon>unclassified sequences</taxon>
        <taxon>metagenomes</taxon>
        <taxon>organismal metagenomes</taxon>
    </lineage>
</organism>
<accession>A0A6C0AU47</accession>
<sequence length="154" mass="18497">MKLVTKNELIHGEHYFIERVSKRRNKVVWKARGNYSTDSSLYKSVQLRREANEVFVFEDPQVYMVNEYSTSGQFVWETEIFPRVYIYDYDGLLENNQRGYYYRFYHSQKEAIIKNSLMRNMSIAMKETLSQFITDMNAVNVISDEFFPVMNYNV</sequence>
<reference evidence="1" key="1">
    <citation type="journal article" date="2020" name="Nature">
        <title>Giant virus diversity and host interactions through global metagenomics.</title>
        <authorList>
            <person name="Schulz F."/>
            <person name="Roux S."/>
            <person name="Paez-Espino D."/>
            <person name="Jungbluth S."/>
            <person name="Walsh D.A."/>
            <person name="Denef V.J."/>
            <person name="McMahon K.D."/>
            <person name="Konstantinidis K.T."/>
            <person name="Eloe-Fadrosh E.A."/>
            <person name="Kyrpides N.C."/>
            <person name="Woyke T."/>
        </authorList>
    </citation>
    <scope>NUCLEOTIDE SEQUENCE</scope>
    <source>
        <strain evidence="1">GVMAG-S-ERX555943-30</strain>
    </source>
</reference>
<evidence type="ECO:0000313" key="1">
    <source>
        <dbReference type="EMBL" id="QHS83312.1"/>
    </source>
</evidence>
<protein>
    <submittedName>
        <fullName evidence="1">Uncharacterized protein</fullName>
    </submittedName>
</protein>
<proteinExistence type="predicted"/>
<dbReference type="AlphaFoldDB" id="A0A6C0AU47"/>
<dbReference type="EMBL" id="MN738751">
    <property type="protein sequence ID" value="QHS83312.1"/>
    <property type="molecule type" value="Genomic_DNA"/>
</dbReference>
<name>A0A6C0AU47_9ZZZZ</name>